<dbReference type="GO" id="GO:0016787">
    <property type="term" value="F:hydrolase activity"/>
    <property type="evidence" value="ECO:0007669"/>
    <property type="project" value="UniProtKB-KW"/>
</dbReference>
<dbReference type="OrthoDB" id="2157616at2"/>
<evidence type="ECO:0000259" key="2">
    <source>
        <dbReference type="Pfam" id="PF00144"/>
    </source>
</evidence>
<gene>
    <name evidence="3" type="ORF">BCR23_12985</name>
</gene>
<dbReference type="InterPro" id="IPR001466">
    <property type="entry name" value="Beta-lactam-related"/>
</dbReference>
<dbReference type="PANTHER" id="PTHR46825">
    <property type="entry name" value="D-ALANYL-D-ALANINE-CARBOXYPEPTIDASE/ENDOPEPTIDASE AMPH"/>
    <property type="match status" value="1"/>
</dbReference>
<keyword evidence="4" id="KW-1185">Reference proteome</keyword>
<proteinExistence type="predicted"/>
<dbReference type="Pfam" id="PF00144">
    <property type="entry name" value="Beta-lactamase"/>
    <property type="match status" value="1"/>
</dbReference>
<feature type="domain" description="Beta-lactamase-related" evidence="2">
    <location>
        <begin position="54"/>
        <end position="351"/>
    </location>
</feature>
<evidence type="ECO:0000313" key="4">
    <source>
        <dbReference type="Proteomes" id="UP000094764"/>
    </source>
</evidence>
<evidence type="ECO:0000313" key="3">
    <source>
        <dbReference type="EMBL" id="OEG18850.1"/>
    </source>
</evidence>
<dbReference type="Gene3D" id="3.40.710.10">
    <property type="entry name" value="DD-peptidase/beta-lactamase superfamily"/>
    <property type="match status" value="1"/>
</dbReference>
<evidence type="ECO:0000256" key="1">
    <source>
        <dbReference type="SAM" id="Phobius"/>
    </source>
</evidence>
<dbReference type="InterPro" id="IPR012338">
    <property type="entry name" value="Beta-lactam/transpept-like"/>
</dbReference>
<reference evidence="4" key="1">
    <citation type="submission" date="2016-09" db="EMBL/GenBank/DDBJ databases">
        <authorList>
            <person name="Gulvik C.A."/>
        </authorList>
    </citation>
    <scope>NUCLEOTIDE SEQUENCE [LARGE SCALE GENOMIC DNA]</scope>
    <source>
        <strain evidence="4">LMG 26306</strain>
    </source>
</reference>
<keyword evidence="3" id="KW-0378">Hydrolase</keyword>
<dbReference type="EMBL" id="MIKB01000002">
    <property type="protein sequence ID" value="OEG18850.1"/>
    <property type="molecule type" value="Genomic_DNA"/>
</dbReference>
<dbReference type="RefSeq" id="WP_069634037.1">
    <property type="nucleotide sequence ID" value="NZ_JXKZ01000020.1"/>
</dbReference>
<protein>
    <submittedName>
        <fullName evidence="3">Serine hydrolase</fullName>
    </submittedName>
</protein>
<dbReference type="AlphaFoldDB" id="A0A1E5H2J5"/>
<comment type="caution">
    <text evidence="3">The sequence shown here is derived from an EMBL/GenBank/DDBJ whole genome shotgun (WGS) entry which is preliminary data.</text>
</comment>
<keyword evidence="1" id="KW-1133">Transmembrane helix</keyword>
<accession>A0A1E5H2J5</accession>
<dbReference type="Proteomes" id="UP000094764">
    <property type="component" value="Unassembled WGS sequence"/>
</dbReference>
<dbReference type="PATRIC" id="fig|903983.4.peg.1513"/>
<dbReference type="STRING" id="903983.BCR23_12985"/>
<sequence>MNKRSKSYILIGVLCFFFILFIGWNLKSDTGFFAKYSSGEKQPTHNVVTKSELETNIDQEIKTSHFQGTALLVSQGNIFFQQGYGYADAEKKLVNKTESVYPIASLQKIITGAIILELVQAGELKMDTTLASFYPELKYSQTITIRDMLNHTSGILMPEEEPATLLKTQKSQIDNALKSLAVMPDKEFMYTNGNYTLLAGIISKISGQEYEDVVQKRVIEKLSLKHTYFWDNLPKNETKVQPYFYEGQDYQTDSFSANEKLFSSLLGAGNMYMSTADFLTFIQSLANGQLFDQKQYEQLADAKREGYQAGIFYFDGLKYSEGNLGAYNTVVYGDLANQNLVILFANQAPVNGMSELSRGLYNQLLNK</sequence>
<keyword evidence="1" id="KW-0472">Membrane</keyword>
<dbReference type="SUPFAM" id="SSF56601">
    <property type="entry name" value="beta-lactamase/transpeptidase-like"/>
    <property type="match status" value="1"/>
</dbReference>
<organism evidence="3 4">
    <name type="scientific">Enterococcus quebecensis</name>
    <dbReference type="NCBI Taxonomy" id="903983"/>
    <lineage>
        <taxon>Bacteria</taxon>
        <taxon>Bacillati</taxon>
        <taxon>Bacillota</taxon>
        <taxon>Bacilli</taxon>
        <taxon>Lactobacillales</taxon>
        <taxon>Enterococcaceae</taxon>
        <taxon>Enterococcus</taxon>
    </lineage>
</organism>
<name>A0A1E5H2J5_9ENTE</name>
<dbReference type="InterPro" id="IPR050491">
    <property type="entry name" value="AmpC-like"/>
</dbReference>
<keyword evidence="1" id="KW-0812">Transmembrane</keyword>
<feature type="transmembrane region" description="Helical" evidence="1">
    <location>
        <begin position="7"/>
        <end position="26"/>
    </location>
</feature>
<dbReference type="PANTHER" id="PTHR46825:SF9">
    <property type="entry name" value="BETA-LACTAMASE-RELATED DOMAIN-CONTAINING PROTEIN"/>
    <property type="match status" value="1"/>
</dbReference>